<dbReference type="GO" id="GO:0000234">
    <property type="term" value="F:phosphoethanolamine N-methyltransferase activity"/>
    <property type="evidence" value="ECO:0007669"/>
    <property type="project" value="UniProtKB-EC"/>
</dbReference>
<evidence type="ECO:0000256" key="2">
    <source>
        <dbReference type="ARBA" id="ARBA00022603"/>
    </source>
</evidence>
<evidence type="ECO:0000313" key="7">
    <source>
        <dbReference type="EMBL" id="AMW98743.1"/>
    </source>
</evidence>
<dbReference type="Proteomes" id="UP000076021">
    <property type="component" value="Chromosome"/>
</dbReference>
<evidence type="ECO:0000313" key="8">
    <source>
        <dbReference type="Proteomes" id="UP000076021"/>
    </source>
</evidence>
<dbReference type="AlphaFoldDB" id="A0A143HAI7"/>
<reference evidence="7 8" key="1">
    <citation type="journal article" date="2016" name="Genome Announc.">
        <title>Whole-Genome Sequence of Rummeliibacillus stabekisii Strain PP9 Isolated from Antarctic Soil.</title>
        <authorList>
            <person name="da Mota F.F."/>
            <person name="Vollu R.E."/>
            <person name="Jurelevicius D."/>
            <person name="Seldin L."/>
        </authorList>
    </citation>
    <scope>NUCLEOTIDE SEQUENCE [LARGE SCALE GENOMIC DNA]</scope>
    <source>
        <strain evidence="7 8">PP9</strain>
    </source>
</reference>
<keyword evidence="8" id="KW-1185">Reference proteome</keyword>
<dbReference type="PANTHER" id="PTHR44307">
    <property type="entry name" value="PHOSPHOETHANOLAMINE METHYLTRANSFERASE"/>
    <property type="match status" value="1"/>
</dbReference>
<accession>A0A143HAI7</accession>
<dbReference type="KEGG" id="rst:ATY39_04350"/>
<dbReference type="STRING" id="241244.ATY39_04350"/>
<dbReference type="SUPFAM" id="SSF53335">
    <property type="entry name" value="S-adenosyl-L-methionine-dependent methyltransferases"/>
    <property type="match status" value="1"/>
</dbReference>
<feature type="domain" description="Methyltransferase" evidence="6">
    <location>
        <begin position="39"/>
        <end position="131"/>
    </location>
</feature>
<evidence type="ECO:0000256" key="4">
    <source>
        <dbReference type="ARBA" id="ARBA00025707"/>
    </source>
</evidence>
<dbReference type="PANTHER" id="PTHR44307:SF2">
    <property type="entry name" value="PHOSPHOETHANOLAMINE METHYLTRANSFERASE ISOFORM X1"/>
    <property type="match status" value="1"/>
</dbReference>
<name>A0A143HAI7_9BACL</name>
<evidence type="ECO:0000259" key="6">
    <source>
        <dbReference type="Pfam" id="PF13649"/>
    </source>
</evidence>
<sequence>MNEYIDLLAYFGIGSAHPGGASLTRSIFEKVSINQDDLVLDIGCGTGQTAQYLAKQFKCSVTAIDHHPLMVEKAKKRFAKEDLPVQVIIGNAEKLDIESQTFNFILSESVISFTHAKETIKELARVLKEKGQLLLIEMAAEASIPKSMKEEVQRLYGVHDIYTGEEWRSILEEAGFATIEEIQTHSSLISSDLDEIDLSESIPMSLYDVWDEHNEMTEKVHGHIGYIVYLASK</sequence>
<evidence type="ECO:0000256" key="3">
    <source>
        <dbReference type="ARBA" id="ARBA00022679"/>
    </source>
</evidence>
<dbReference type="InterPro" id="IPR029063">
    <property type="entry name" value="SAM-dependent_MTases_sf"/>
</dbReference>
<protein>
    <recommendedName>
        <fullName evidence="6">Methyltransferase domain-containing protein</fullName>
    </recommendedName>
</protein>
<evidence type="ECO:0000256" key="1">
    <source>
        <dbReference type="ARBA" id="ARBA00005189"/>
    </source>
</evidence>
<dbReference type="GO" id="GO:0032259">
    <property type="term" value="P:methylation"/>
    <property type="evidence" value="ECO:0007669"/>
    <property type="project" value="UniProtKB-KW"/>
</dbReference>
<comment type="catalytic activity">
    <reaction evidence="5">
        <text>phosphoethanolamine + S-adenosyl-L-methionine = N-methylethanolamine phosphate + S-adenosyl-L-homocysteine + H(+)</text>
        <dbReference type="Rhea" id="RHEA:20365"/>
        <dbReference type="ChEBI" id="CHEBI:15378"/>
        <dbReference type="ChEBI" id="CHEBI:57781"/>
        <dbReference type="ChEBI" id="CHEBI:57856"/>
        <dbReference type="ChEBI" id="CHEBI:58190"/>
        <dbReference type="ChEBI" id="CHEBI:59789"/>
        <dbReference type="EC" id="2.1.1.103"/>
    </reaction>
    <physiologicalReaction direction="left-to-right" evidence="5">
        <dbReference type="Rhea" id="RHEA:20366"/>
    </physiologicalReaction>
</comment>
<keyword evidence="3" id="KW-0808">Transferase</keyword>
<evidence type="ECO:0000256" key="5">
    <source>
        <dbReference type="ARBA" id="ARBA00047622"/>
    </source>
</evidence>
<reference evidence="8" key="2">
    <citation type="submission" date="2016-03" db="EMBL/GenBank/DDBJ databases">
        <authorList>
            <person name="Ploux O."/>
        </authorList>
    </citation>
    <scope>NUCLEOTIDE SEQUENCE [LARGE SCALE GENOMIC DNA]</scope>
    <source>
        <strain evidence="8">PP9</strain>
    </source>
</reference>
<dbReference type="InterPro" id="IPR041698">
    <property type="entry name" value="Methyltransf_25"/>
</dbReference>
<dbReference type="RefSeq" id="WP_066786361.1">
    <property type="nucleotide sequence ID" value="NZ_CP014806.1"/>
</dbReference>
<gene>
    <name evidence="7" type="ORF">ATY39_04350</name>
</gene>
<proteinExistence type="predicted"/>
<comment type="pathway">
    <text evidence="1">Lipid metabolism.</text>
</comment>
<dbReference type="Gene3D" id="3.40.50.150">
    <property type="entry name" value="Vaccinia Virus protein VP39"/>
    <property type="match status" value="1"/>
</dbReference>
<keyword evidence="2" id="KW-0489">Methyltransferase</keyword>
<organism evidence="7 8">
    <name type="scientific">Rummeliibacillus stabekisii</name>
    <dbReference type="NCBI Taxonomy" id="241244"/>
    <lineage>
        <taxon>Bacteria</taxon>
        <taxon>Bacillati</taxon>
        <taxon>Bacillota</taxon>
        <taxon>Bacilli</taxon>
        <taxon>Bacillales</taxon>
        <taxon>Caryophanaceae</taxon>
        <taxon>Rummeliibacillus</taxon>
    </lineage>
</organism>
<dbReference type="OrthoDB" id="43862at2"/>
<comment type="pathway">
    <text evidence="4">Phospholipid metabolism.</text>
</comment>
<dbReference type="CDD" id="cd02440">
    <property type="entry name" value="AdoMet_MTases"/>
    <property type="match status" value="1"/>
</dbReference>
<dbReference type="Pfam" id="PF13649">
    <property type="entry name" value="Methyltransf_25"/>
    <property type="match status" value="1"/>
</dbReference>
<dbReference type="EMBL" id="CP014806">
    <property type="protein sequence ID" value="AMW98743.1"/>
    <property type="molecule type" value="Genomic_DNA"/>
</dbReference>